<sequence>MLDEQVFSVRGDAELVARAGHLFAALRTEFVCAARDLATWSLPEARAAVRGRMGHGEFTTRKLLGPRALADEADRAHLAAVRSRGAQVRVSAAALPHEVIILDRRVMIMAAREVPGTPRTYTVTTSPTLVEGTLSLFEAVWSAAGDPVAYLRAETPHFAPEDRPVLDALAAGLTDETAARRLGVSLRTYRRRVAALMTVLEAGSRFQAGLHAAPLLAPGAGGAAGRPRPRPSRQRR</sequence>
<gene>
    <name evidence="3" type="ORF">EDD29_8127</name>
</gene>
<dbReference type="InterPro" id="IPR000792">
    <property type="entry name" value="Tscrpt_reg_LuxR_C"/>
</dbReference>
<evidence type="ECO:0000256" key="1">
    <source>
        <dbReference type="SAM" id="MobiDB-lite"/>
    </source>
</evidence>
<keyword evidence="4" id="KW-1185">Reference proteome</keyword>
<accession>A0A3N1DA53</accession>
<dbReference type="GO" id="GO:0006355">
    <property type="term" value="P:regulation of DNA-templated transcription"/>
    <property type="evidence" value="ECO:0007669"/>
    <property type="project" value="InterPro"/>
</dbReference>
<feature type="compositionally biased region" description="Basic residues" evidence="1">
    <location>
        <begin position="227"/>
        <end position="236"/>
    </location>
</feature>
<protein>
    <recommendedName>
        <fullName evidence="2">HTH luxR-type domain-containing protein</fullName>
    </recommendedName>
</protein>
<dbReference type="AlphaFoldDB" id="A0A3N1DA53"/>
<reference evidence="3 4" key="1">
    <citation type="submission" date="2018-11" db="EMBL/GenBank/DDBJ databases">
        <title>Sequencing the genomes of 1000 actinobacteria strains.</title>
        <authorList>
            <person name="Klenk H.-P."/>
        </authorList>
    </citation>
    <scope>NUCLEOTIDE SEQUENCE [LARGE SCALE GENOMIC DNA]</scope>
    <source>
        <strain evidence="3 4">DSM 44254</strain>
    </source>
</reference>
<dbReference type="Gene3D" id="1.10.10.10">
    <property type="entry name" value="Winged helix-like DNA-binding domain superfamily/Winged helix DNA-binding domain"/>
    <property type="match status" value="1"/>
</dbReference>
<evidence type="ECO:0000313" key="3">
    <source>
        <dbReference type="EMBL" id="ROO90402.1"/>
    </source>
</evidence>
<dbReference type="Proteomes" id="UP000272400">
    <property type="component" value="Unassembled WGS sequence"/>
</dbReference>
<dbReference type="InterPro" id="IPR016032">
    <property type="entry name" value="Sig_transdc_resp-reg_C-effctor"/>
</dbReference>
<organism evidence="3 4">
    <name type="scientific">Actinocorallia herbida</name>
    <dbReference type="NCBI Taxonomy" id="58109"/>
    <lineage>
        <taxon>Bacteria</taxon>
        <taxon>Bacillati</taxon>
        <taxon>Actinomycetota</taxon>
        <taxon>Actinomycetes</taxon>
        <taxon>Streptosporangiales</taxon>
        <taxon>Thermomonosporaceae</taxon>
        <taxon>Actinocorallia</taxon>
    </lineage>
</organism>
<dbReference type="SUPFAM" id="SSF46894">
    <property type="entry name" value="C-terminal effector domain of the bipartite response regulators"/>
    <property type="match status" value="1"/>
</dbReference>
<dbReference type="InterPro" id="IPR036388">
    <property type="entry name" value="WH-like_DNA-bd_sf"/>
</dbReference>
<dbReference type="RefSeq" id="WP_211360150.1">
    <property type="nucleotide sequence ID" value="NZ_RJKE01000001.1"/>
</dbReference>
<proteinExistence type="predicted"/>
<dbReference type="GO" id="GO:0003677">
    <property type="term" value="F:DNA binding"/>
    <property type="evidence" value="ECO:0007669"/>
    <property type="project" value="InterPro"/>
</dbReference>
<name>A0A3N1DA53_9ACTN</name>
<evidence type="ECO:0000259" key="2">
    <source>
        <dbReference type="SMART" id="SM00421"/>
    </source>
</evidence>
<feature type="domain" description="HTH luxR-type" evidence="2">
    <location>
        <begin position="155"/>
        <end position="212"/>
    </location>
</feature>
<dbReference type="SMART" id="SM00421">
    <property type="entry name" value="HTH_LUXR"/>
    <property type="match status" value="1"/>
</dbReference>
<feature type="region of interest" description="Disordered" evidence="1">
    <location>
        <begin position="217"/>
        <end position="236"/>
    </location>
</feature>
<dbReference type="EMBL" id="RJKE01000001">
    <property type="protein sequence ID" value="ROO90402.1"/>
    <property type="molecule type" value="Genomic_DNA"/>
</dbReference>
<evidence type="ECO:0000313" key="4">
    <source>
        <dbReference type="Proteomes" id="UP000272400"/>
    </source>
</evidence>
<comment type="caution">
    <text evidence="3">The sequence shown here is derived from an EMBL/GenBank/DDBJ whole genome shotgun (WGS) entry which is preliminary data.</text>
</comment>